<dbReference type="Proteomes" id="UP000078486">
    <property type="component" value="Unassembled WGS sequence"/>
</dbReference>
<dbReference type="Pfam" id="PF13715">
    <property type="entry name" value="CarbopepD_reg_2"/>
    <property type="match status" value="1"/>
</dbReference>
<comment type="subcellular location">
    <subcellularLocation>
        <location evidence="1 4">Cell outer membrane</location>
    </subcellularLocation>
</comment>
<evidence type="ECO:0000256" key="2">
    <source>
        <dbReference type="ARBA" id="ARBA00023136"/>
    </source>
</evidence>
<dbReference type="NCBIfam" id="TIGR01782">
    <property type="entry name" value="TonB-Xanth-Caul"/>
    <property type="match status" value="1"/>
</dbReference>
<sequence>MRIFLSAKSGDHRIAASFFPHRFPRPRFLSGSSSLRTIFKNAFSGIIFDESRQSPPFLQTPCAMNNLLRRLSIFVMSGILLLSAQTISAQTSASPQTGVVTGRVFNVATGQYVNNARVAVRGTNIEALTDDTGTYVLSRVPLGDATLEVSFTGMQTKSVPLTLTDALTMAQDVEFAATDRLATTGESDSEIVNLERYTVTSRTMDGAAIAINEQRVAANIVSVVSVDEYGMVPEGNVGEFLKMLPGVTMNYRQGDPREITLNGASSDYVPVTIGGFGLASSEMSGTGRNVELNAVSVNTLSRVEVVFSPTPETPGSALAGSVNLVPRTAFERRRAEFKYTAYMAWHENTSHFKKTSGPRREDTFKARPGFEFSWVVPVNKKFGFTVSAGATWRYKESPFATTSWRGASDATNPSGNFPDTTPDNPYLTNYTIRATMAENVRSSVGLSADWRIARGSVLSFNFTFGTFNSDNTQRSMNFVVANANGGSFDSTHTHGTGRVDVVTDTNHRYTQTYMPTLRYRYKGSVWSIDSGVGYSSAQQLYRSYNKGMMQTATARRGQLNVKFDDIGYLRPGSITLTDTTTGEVVDPFNINNYVLLSTAANQPTINDGILTAFANAERALNWRWPISMKAGVDYRSQKKDRRTENRSWNYVGADGSGSTKPTLTGDDSAVPFNDPNYTQRVDMFGFPTVLSIDTVTVYDHYQDSPDYFTKNEDDNYRTMTSGSKLSKERVGSAYLRLDGQFLDRRLKMTGGVRVEHTDVGGWGPLSDPAGNYRRDEDGNIIYDNNGVPVPIYTSTADILRATYIARGAHAKAKYTTWFPSLNASYTVFQNLIARAAYYQTVGRPNFDQYSGGITLPDADSGSGETKYIILNNAEINPWHADSYKIALEYYFKKVGLVSISAFKRDYTDFFGTTEFQVTPEILSTYGLDPTLYGDCMVRTQENLNDPVKTYGLELSYKQELAFLPYWARGVQVFANWSWLRISGAQANANFGSFIPRSGNLGVSLTRPKYNVRLNCNYTGRAKQALVTGNGIADGTYRYRCERVYLSVQGEYTLSKWLAVYCNVSNINNEVEDVEIVGPGTPAHARFQQRTAFRALWTVGFKGRF</sequence>
<keyword evidence="4" id="KW-0798">TonB box</keyword>
<evidence type="ECO:0000313" key="9">
    <source>
        <dbReference type="Proteomes" id="UP000078486"/>
    </source>
</evidence>
<evidence type="ECO:0000256" key="1">
    <source>
        <dbReference type="ARBA" id="ARBA00004442"/>
    </source>
</evidence>
<feature type="domain" description="TonB-dependent receptor plug" evidence="7">
    <location>
        <begin position="217"/>
        <end position="316"/>
    </location>
</feature>
<feature type="domain" description="TonB-dependent receptor-like beta-barrel" evidence="6">
    <location>
        <begin position="582"/>
        <end position="1039"/>
    </location>
</feature>
<dbReference type="InterPro" id="IPR008969">
    <property type="entry name" value="CarboxyPept-like_regulatory"/>
</dbReference>
<gene>
    <name evidence="8" type="ORF">AW736_05210</name>
</gene>
<evidence type="ECO:0000313" key="8">
    <source>
        <dbReference type="EMBL" id="OAM91033.1"/>
    </source>
</evidence>
<dbReference type="STRING" id="1184151.AW736_05210"/>
<dbReference type="InterPro" id="IPR000531">
    <property type="entry name" value="Beta-barrel_TonB"/>
</dbReference>
<evidence type="ECO:0000259" key="6">
    <source>
        <dbReference type="Pfam" id="PF00593"/>
    </source>
</evidence>
<dbReference type="SUPFAM" id="SSF49464">
    <property type="entry name" value="Carboxypeptidase regulatory domain-like"/>
    <property type="match status" value="1"/>
</dbReference>
<dbReference type="Pfam" id="PF07715">
    <property type="entry name" value="Plug"/>
    <property type="match status" value="1"/>
</dbReference>
<reference evidence="8 9" key="1">
    <citation type="submission" date="2016-01" db="EMBL/GenBank/DDBJ databases">
        <title>High potential of lignocellulose degradation of a new Verrucomicrobia species.</title>
        <authorList>
            <person name="Wang Y."/>
            <person name="Shi Y."/>
            <person name="Qiu Z."/>
            <person name="Liu S."/>
            <person name="Yang H."/>
        </authorList>
    </citation>
    <scope>NUCLEOTIDE SEQUENCE [LARGE SCALE GENOMIC DNA]</scope>
    <source>
        <strain evidence="8 9">TSB47</strain>
    </source>
</reference>
<feature type="region of interest" description="Disordered" evidence="5">
    <location>
        <begin position="403"/>
        <end position="422"/>
    </location>
</feature>
<proteinExistence type="inferred from homology"/>
<dbReference type="InterPro" id="IPR037066">
    <property type="entry name" value="Plug_dom_sf"/>
</dbReference>
<dbReference type="GO" id="GO:0009279">
    <property type="term" value="C:cell outer membrane"/>
    <property type="evidence" value="ECO:0007669"/>
    <property type="project" value="UniProtKB-SubCell"/>
</dbReference>
<dbReference type="InterPro" id="IPR036942">
    <property type="entry name" value="Beta-barrel_TonB_sf"/>
</dbReference>
<name>A0A178IM97_9BACT</name>
<dbReference type="Gene3D" id="2.170.130.10">
    <property type="entry name" value="TonB-dependent receptor, plug domain"/>
    <property type="match status" value="1"/>
</dbReference>
<evidence type="ECO:0000256" key="5">
    <source>
        <dbReference type="SAM" id="MobiDB-lite"/>
    </source>
</evidence>
<dbReference type="Gene3D" id="2.40.170.20">
    <property type="entry name" value="TonB-dependent receptor, beta-barrel domain"/>
    <property type="match status" value="1"/>
</dbReference>
<dbReference type="Gene3D" id="2.60.40.1120">
    <property type="entry name" value="Carboxypeptidase-like, regulatory domain"/>
    <property type="match status" value="1"/>
</dbReference>
<evidence type="ECO:0000256" key="3">
    <source>
        <dbReference type="ARBA" id="ARBA00023237"/>
    </source>
</evidence>
<evidence type="ECO:0000256" key="4">
    <source>
        <dbReference type="RuleBase" id="RU003357"/>
    </source>
</evidence>
<keyword evidence="3" id="KW-0998">Cell outer membrane</keyword>
<dbReference type="InterPro" id="IPR010104">
    <property type="entry name" value="TonB_rcpt_bac"/>
</dbReference>
<protein>
    <submittedName>
        <fullName evidence="8">Uncharacterized protein</fullName>
    </submittedName>
</protein>
<dbReference type="PANTHER" id="PTHR40980">
    <property type="entry name" value="PLUG DOMAIN-CONTAINING PROTEIN"/>
    <property type="match status" value="1"/>
</dbReference>
<organism evidence="8 9">
    <name type="scientific">Termitidicoccus mucosus</name>
    <dbReference type="NCBI Taxonomy" id="1184151"/>
    <lineage>
        <taxon>Bacteria</taxon>
        <taxon>Pseudomonadati</taxon>
        <taxon>Verrucomicrobiota</taxon>
        <taxon>Opitutia</taxon>
        <taxon>Opitutales</taxon>
        <taxon>Opitutaceae</taxon>
        <taxon>Termitidicoccus</taxon>
    </lineage>
</organism>
<keyword evidence="2 4" id="KW-0472">Membrane</keyword>
<dbReference type="PANTHER" id="PTHR40980:SF4">
    <property type="entry name" value="TONB-DEPENDENT RECEPTOR-LIKE BETA-BARREL DOMAIN-CONTAINING PROTEIN"/>
    <property type="match status" value="1"/>
</dbReference>
<feature type="region of interest" description="Disordered" evidence="5">
    <location>
        <begin position="637"/>
        <end position="666"/>
    </location>
</feature>
<keyword evidence="9" id="KW-1185">Reference proteome</keyword>
<accession>A0A178IM97</accession>
<dbReference type="SUPFAM" id="SSF56935">
    <property type="entry name" value="Porins"/>
    <property type="match status" value="1"/>
</dbReference>
<dbReference type="InterPro" id="IPR012910">
    <property type="entry name" value="Plug_dom"/>
</dbReference>
<dbReference type="EMBL" id="LRRQ01000042">
    <property type="protein sequence ID" value="OAM91033.1"/>
    <property type="molecule type" value="Genomic_DNA"/>
</dbReference>
<dbReference type="Pfam" id="PF00593">
    <property type="entry name" value="TonB_dep_Rec_b-barrel"/>
    <property type="match status" value="1"/>
</dbReference>
<comment type="caution">
    <text evidence="8">The sequence shown here is derived from an EMBL/GenBank/DDBJ whole genome shotgun (WGS) entry which is preliminary data.</text>
</comment>
<dbReference type="AlphaFoldDB" id="A0A178IM97"/>
<comment type="similarity">
    <text evidence="4">Belongs to the TonB-dependent receptor family.</text>
</comment>
<evidence type="ECO:0000259" key="7">
    <source>
        <dbReference type="Pfam" id="PF07715"/>
    </source>
</evidence>